<sequence>MPRHHRHNSLEAQSIVDFLSQTLPFADLPRDTVADLARQCEIDFAPNKTLLFRENVTVINALLIIQKGGVRLFMRDQSGIPILTDYRGEGDTLGGLGLLRGSKATMNAETVEDTFFLRLPAKYFHQVLNAYPAVAKHFLDKFSGDFLNRALDSLRQSTLHSETTAPLPLFTTRVEELIARPLVSMPSHMPLWQAAEKMSREGVGALLVYSEEGIPAGIVTDKDFRDKVVAQKRDGNEPLSAIMSAPVETVSGQTTSINALLQMMEKHFHHLVVEDSAHTPCGMISSHDFMLLQGQSPFSLFKELQRATHLHQLHGFAAKQTRLMASLFGHGATTTHLGHLNAALYDLLTERLVTLLQEHFGPPPAPLCWMCMGSEGRREQVLPTDQDNCLVTAELPPEQRQAGRTYFRHFGEAMVEELIACGFPPCPGEMTAASPHWNQSITKWETTFSHWLREPDSKEIMLATIFFDIRSVTGHPGLGEHLRDLIQNKVPREDIFLRHMAMDCLTSRPPLTLFKQFVMEKDGASKNRLDLKGRGLMPLIDGVRILALAAGIRATGTLERLEALRLQAEISDELCSELSEAFEFISHLRTAHQLHQWKNDQAPDNLLAPETLTSLEKRTLKEAFAVIRREQQFIRDRFRLHI</sequence>
<dbReference type="RefSeq" id="WP_015752894.1">
    <property type="nucleotide sequence ID" value="NC_013223.1"/>
</dbReference>
<evidence type="ECO:0000313" key="6">
    <source>
        <dbReference type="Proteomes" id="UP000001052"/>
    </source>
</evidence>
<dbReference type="SUPFAM" id="SSF54631">
    <property type="entry name" value="CBS-domain pair"/>
    <property type="match status" value="1"/>
</dbReference>
<dbReference type="Pfam" id="PF00027">
    <property type="entry name" value="cNMP_binding"/>
    <property type="match status" value="1"/>
</dbReference>
<dbReference type="Pfam" id="PF03445">
    <property type="entry name" value="DUF294"/>
    <property type="match status" value="1"/>
</dbReference>
<dbReference type="Pfam" id="PF00571">
    <property type="entry name" value="CBS"/>
    <property type="match status" value="2"/>
</dbReference>
<proteinExistence type="predicted"/>
<dbReference type="InterPro" id="IPR018490">
    <property type="entry name" value="cNMP-bd_dom_sf"/>
</dbReference>
<dbReference type="InterPro" id="IPR000644">
    <property type="entry name" value="CBS_dom"/>
</dbReference>
<name>C8X5R3_DESRD</name>
<dbReference type="AlphaFoldDB" id="C8X5R3"/>
<evidence type="ECO:0000256" key="2">
    <source>
        <dbReference type="PROSITE-ProRule" id="PRU00703"/>
    </source>
</evidence>
<feature type="domain" description="CBS" evidence="4">
    <location>
        <begin position="178"/>
        <end position="235"/>
    </location>
</feature>
<evidence type="ECO:0000259" key="4">
    <source>
        <dbReference type="PROSITE" id="PS51371"/>
    </source>
</evidence>
<dbReference type="Pfam" id="PF10335">
    <property type="entry name" value="DUF294_C"/>
    <property type="match status" value="1"/>
</dbReference>
<dbReference type="GO" id="GO:0008773">
    <property type="term" value="F:[protein-PII] uridylyltransferase activity"/>
    <property type="evidence" value="ECO:0007669"/>
    <property type="project" value="InterPro"/>
</dbReference>
<dbReference type="STRING" id="485915.Dret_2478"/>
<keyword evidence="6" id="KW-1185">Reference proteome</keyword>
<dbReference type="Gene3D" id="3.10.580.10">
    <property type="entry name" value="CBS-domain"/>
    <property type="match status" value="1"/>
</dbReference>
<dbReference type="CDD" id="cd05401">
    <property type="entry name" value="NT_GlnE_GlnD_like"/>
    <property type="match status" value="1"/>
</dbReference>
<dbReference type="PROSITE" id="PS51371">
    <property type="entry name" value="CBS"/>
    <property type="match status" value="2"/>
</dbReference>
<organism evidence="5 6">
    <name type="scientific">Desulfohalobium retbaense (strain ATCC 49708 / DSM 5692 / JCM 16813 / HR100)</name>
    <dbReference type="NCBI Taxonomy" id="485915"/>
    <lineage>
        <taxon>Bacteria</taxon>
        <taxon>Pseudomonadati</taxon>
        <taxon>Thermodesulfobacteriota</taxon>
        <taxon>Desulfovibrionia</taxon>
        <taxon>Desulfovibrionales</taxon>
        <taxon>Desulfohalobiaceae</taxon>
        <taxon>Desulfohalobium</taxon>
    </lineage>
</organism>
<dbReference type="OrthoDB" id="9808528at2"/>
<feature type="domain" description="CBS" evidence="4">
    <location>
        <begin position="243"/>
        <end position="300"/>
    </location>
</feature>
<reference evidence="5 6" key="2">
    <citation type="journal article" date="2010" name="Stand. Genomic Sci.">
        <title>Complete genome sequence of Desulfohalobium retbaense type strain (HR(100)).</title>
        <authorList>
            <person name="Spring S."/>
            <person name="Nolan M."/>
            <person name="Lapidus A."/>
            <person name="Glavina Del Rio T."/>
            <person name="Copeland A."/>
            <person name="Tice H."/>
            <person name="Cheng J.F."/>
            <person name="Lucas S."/>
            <person name="Land M."/>
            <person name="Chen F."/>
            <person name="Bruce D."/>
            <person name="Goodwin L."/>
            <person name="Pitluck S."/>
            <person name="Ivanova N."/>
            <person name="Mavromatis K."/>
            <person name="Mikhailova N."/>
            <person name="Pati A."/>
            <person name="Chen A."/>
            <person name="Palaniappan K."/>
            <person name="Hauser L."/>
            <person name="Chang Y.J."/>
            <person name="Jeffries C.D."/>
            <person name="Munk C."/>
            <person name="Kiss H."/>
            <person name="Chain P."/>
            <person name="Han C."/>
            <person name="Brettin T."/>
            <person name="Detter J.C."/>
            <person name="Schuler E."/>
            <person name="Goker M."/>
            <person name="Rohde M."/>
            <person name="Bristow J."/>
            <person name="Eisen J.A."/>
            <person name="Markowitz V."/>
            <person name="Hugenholtz P."/>
            <person name="Kyrpides N.C."/>
            <person name="Klenk H.P."/>
        </authorList>
    </citation>
    <scope>NUCLEOTIDE SEQUENCE [LARGE SCALE GENOMIC DNA]</scope>
    <source>
        <strain evidence="5 6">DSM 5692</strain>
    </source>
</reference>
<gene>
    <name evidence="5" type="ordered locus">Dret_2478</name>
</gene>
<reference evidence="6" key="1">
    <citation type="submission" date="2009-09" db="EMBL/GenBank/DDBJ databases">
        <title>The complete chromosome of Desulfohalobium retbaense DSM 5692.</title>
        <authorList>
            <consortium name="US DOE Joint Genome Institute (JGI-PGF)"/>
            <person name="Lucas S."/>
            <person name="Copeland A."/>
            <person name="Lapidus A."/>
            <person name="Glavina del Rio T."/>
            <person name="Dalin E."/>
            <person name="Tice H."/>
            <person name="Bruce D."/>
            <person name="Goodwin L."/>
            <person name="Pitluck S."/>
            <person name="Kyrpides N."/>
            <person name="Mavromatis K."/>
            <person name="Ivanova N."/>
            <person name="Mikhailova N."/>
            <person name="Munk A.C."/>
            <person name="Brettin T."/>
            <person name="Detter J.C."/>
            <person name="Han C."/>
            <person name="Tapia R."/>
            <person name="Larimer F."/>
            <person name="Land M."/>
            <person name="Hauser L."/>
            <person name="Markowitz V."/>
            <person name="Cheng J.-F."/>
            <person name="Hugenholtz P."/>
            <person name="Woyke T."/>
            <person name="Wu D."/>
            <person name="Spring S."/>
            <person name="Klenk H.-P."/>
            <person name="Eisen J.A."/>
        </authorList>
    </citation>
    <scope>NUCLEOTIDE SEQUENCE [LARGE SCALE GENOMIC DNA]</scope>
    <source>
        <strain evidence="6">DSM 5692</strain>
    </source>
</reference>
<dbReference type="Gene3D" id="2.60.120.10">
    <property type="entry name" value="Jelly Rolls"/>
    <property type="match status" value="1"/>
</dbReference>
<dbReference type="SMART" id="SM00116">
    <property type="entry name" value="CBS"/>
    <property type="match status" value="2"/>
</dbReference>
<keyword evidence="1 2" id="KW-0129">CBS domain</keyword>
<feature type="domain" description="Cyclic nucleotide-binding" evidence="3">
    <location>
        <begin position="60"/>
        <end position="145"/>
    </location>
</feature>
<dbReference type="HOGENOM" id="CLU_027866_1_0_7"/>
<dbReference type="Proteomes" id="UP000001052">
    <property type="component" value="Chromosome"/>
</dbReference>
<dbReference type="InterPro" id="IPR051257">
    <property type="entry name" value="Diverse_CBS-Domain"/>
</dbReference>
<evidence type="ECO:0000313" key="5">
    <source>
        <dbReference type="EMBL" id="ACV69760.1"/>
    </source>
</evidence>
<dbReference type="PROSITE" id="PS50042">
    <property type="entry name" value="CNMP_BINDING_3"/>
    <property type="match status" value="1"/>
</dbReference>
<dbReference type="EMBL" id="CP001734">
    <property type="protein sequence ID" value="ACV69760.1"/>
    <property type="molecule type" value="Genomic_DNA"/>
</dbReference>
<protein>
    <submittedName>
        <fullName evidence="5">CBS domain and cyclic nucleotide-regulated nucleotidyltransferase</fullName>
    </submittedName>
</protein>
<dbReference type="KEGG" id="drt:Dret_2478"/>
<dbReference type="InterPro" id="IPR000595">
    <property type="entry name" value="cNMP-bd_dom"/>
</dbReference>
<accession>C8X5R3</accession>
<dbReference type="eggNOG" id="COG2905">
    <property type="taxonomic scope" value="Bacteria"/>
</dbReference>
<evidence type="ECO:0000256" key="1">
    <source>
        <dbReference type="ARBA" id="ARBA00023122"/>
    </source>
</evidence>
<dbReference type="PANTHER" id="PTHR43080:SF2">
    <property type="entry name" value="CBS DOMAIN-CONTAINING PROTEIN"/>
    <property type="match status" value="1"/>
</dbReference>
<dbReference type="InterPro" id="IPR014710">
    <property type="entry name" value="RmlC-like_jellyroll"/>
</dbReference>
<dbReference type="InterPro" id="IPR018821">
    <property type="entry name" value="DUF294_put_nucleoTrafse_sb-bd"/>
</dbReference>
<dbReference type="PANTHER" id="PTHR43080">
    <property type="entry name" value="CBS DOMAIN-CONTAINING PROTEIN CBSX3, MITOCHONDRIAL"/>
    <property type="match status" value="1"/>
</dbReference>
<dbReference type="SUPFAM" id="SSF51206">
    <property type="entry name" value="cAMP-binding domain-like"/>
    <property type="match status" value="1"/>
</dbReference>
<dbReference type="InterPro" id="IPR046342">
    <property type="entry name" value="CBS_dom_sf"/>
</dbReference>
<dbReference type="InterPro" id="IPR005105">
    <property type="entry name" value="GlnD_Uridyltrans_N"/>
</dbReference>
<evidence type="ECO:0000259" key="3">
    <source>
        <dbReference type="PROSITE" id="PS50042"/>
    </source>
</evidence>